<evidence type="ECO:0000313" key="3">
    <source>
        <dbReference type="EMBL" id="MBZ5753597.1"/>
    </source>
</evidence>
<reference evidence="3" key="1">
    <citation type="submission" date="2024-05" db="EMBL/GenBank/DDBJ databases">
        <title>Metabacillus sp. nov., isolated from the rhizosphere soil of tomato plants.</title>
        <authorList>
            <person name="Ma R."/>
        </authorList>
    </citation>
    <scope>NUCLEOTIDE SEQUENCE</scope>
    <source>
        <strain evidence="3">DBTR6</strain>
    </source>
</reference>
<name>A0ABS7UZX7_9BACI</name>
<evidence type="ECO:0000256" key="1">
    <source>
        <dbReference type="ARBA" id="ARBA00009580"/>
    </source>
</evidence>
<organism evidence="3 4">
    <name type="scientific">Metabacillus rhizolycopersici</name>
    <dbReference type="NCBI Taxonomy" id="2875709"/>
    <lineage>
        <taxon>Bacteria</taxon>
        <taxon>Bacillati</taxon>
        <taxon>Bacillota</taxon>
        <taxon>Bacilli</taxon>
        <taxon>Bacillales</taxon>
        <taxon>Bacillaceae</taxon>
        <taxon>Metabacillus</taxon>
    </lineage>
</organism>
<dbReference type="Pfam" id="PF13350">
    <property type="entry name" value="Y_phosphatase3"/>
    <property type="match status" value="1"/>
</dbReference>
<dbReference type="InterPro" id="IPR029021">
    <property type="entry name" value="Prot-tyrosine_phosphatase-like"/>
</dbReference>
<dbReference type="InterPro" id="IPR000387">
    <property type="entry name" value="Tyr_Pase_dom"/>
</dbReference>
<dbReference type="Proteomes" id="UP001165287">
    <property type="component" value="Unassembled WGS sequence"/>
</dbReference>
<dbReference type="RefSeq" id="WP_224142009.1">
    <property type="nucleotide sequence ID" value="NZ_JAIQUM010000126.1"/>
</dbReference>
<dbReference type="PANTHER" id="PTHR31126">
    <property type="entry name" value="TYROSINE-PROTEIN PHOSPHATASE"/>
    <property type="match status" value="1"/>
</dbReference>
<dbReference type="InterPro" id="IPR026893">
    <property type="entry name" value="Tyr/Ser_Pase_IphP-type"/>
</dbReference>
<proteinExistence type="inferred from homology"/>
<protein>
    <submittedName>
        <fullName evidence="3">Tyrosine-protein phosphatase</fullName>
    </submittedName>
</protein>
<dbReference type="EMBL" id="JAIQUM010000126">
    <property type="protein sequence ID" value="MBZ5753597.1"/>
    <property type="molecule type" value="Genomic_DNA"/>
</dbReference>
<dbReference type="PROSITE" id="PS00383">
    <property type="entry name" value="TYR_PHOSPHATASE_1"/>
    <property type="match status" value="1"/>
</dbReference>
<dbReference type="PROSITE" id="PS50056">
    <property type="entry name" value="TYR_PHOSPHATASE_2"/>
    <property type="match status" value="1"/>
</dbReference>
<gene>
    <name evidence="3" type="ORF">K9V48_26090</name>
</gene>
<dbReference type="SUPFAM" id="SSF52799">
    <property type="entry name" value="(Phosphotyrosine protein) phosphatases II"/>
    <property type="match status" value="1"/>
</dbReference>
<dbReference type="PANTHER" id="PTHR31126:SF1">
    <property type="entry name" value="TYROSINE SPECIFIC PROTEIN PHOSPHATASES DOMAIN-CONTAINING PROTEIN"/>
    <property type="match status" value="1"/>
</dbReference>
<comment type="caution">
    <text evidence="3">The sequence shown here is derived from an EMBL/GenBank/DDBJ whole genome shotgun (WGS) entry which is preliminary data.</text>
</comment>
<evidence type="ECO:0000259" key="2">
    <source>
        <dbReference type="PROSITE" id="PS50056"/>
    </source>
</evidence>
<dbReference type="InterPro" id="IPR016130">
    <property type="entry name" value="Tyr_Pase_AS"/>
</dbReference>
<feature type="domain" description="Tyrosine specific protein phosphatases" evidence="2">
    <location>
        <begin position="114"/>
        <end position="159"/>
    </location>
</feature>
<sequence length="242" mass="27558">MLEGTYNLRELGGYRAPNGQTILPHKLLRSDGLHSLSKADEAYLIKYGVRTIIDLRSTKEVEERPDTFMHDPDIQYVHVPFLDRMLNNASDMIKMDSLANVYIDILINNQPSIKKVFNIISYNINNGVLFHCAAGKDRTGVIAMLLLLLCDIEKETIIEDYSWSAALMEPVFMHQKQEITNAGYEVPAFIFESNKDDARLTLQYIENNYENVQNYLAAVGIEKNEQQHLKEALLGGNFNGQD</sequence>
<keyword evidence="4" id="KW-1185">Reference proteome</keyword>
<accession>A0ABS7UZX7</accession>
<comment type="similarity">
    <text evidence="1">Belongs to the protein-tyrosine phosphatase family.</text>
</comment>
<dbReference type="Gene3D" id="3.90.190.10">
    <property type="entry name" value="Protein tyrosine phosphatase superfamily"/>
    <property type="match status" value="1"/>
</dbReference>
<evidence type="ECO:0000313" key="4">
    <source>
        <dbReference type="Proteomes" id="UP001165287"/>
    </source>
</evidence>